<dbReference type="EC" id="3.1.4.-" evidence="4"/>
<dbReference type="InterPro" id="IPR006675">
    <property type="entry name" value="HDIG_dom"/>
</dbReference>
<dbReference type="Gene3D" id="1.10.3210.10">
    <property type="entry name" value="Hypothetical protein af1432"/>
    <property type="match status" value="1"/>
</dbReference>
<keyword evidence="6" id="KW-1185">Reference proteome</keyword>
<dbReference type="EMBL" id="BPQI01000029">
    <property type="protein sequence ID" value="GJD55433.1"/>
    <property type="molecule type" value="Genomic_DNA"/>
</dbReference>
<dbReference type="EMBL" id="CABFVH010000021">
    <property type="protein sequence ID" value="VUF13615.1"/>
    <property type="molecule type" value="Genomic_DNA"/>
</dbReference>
<organism evidence="4 5">
    <name type="scientific">Methylobacterium dankookense</name>
    <dbReference type="NCBI Taxonomy" id="560405"/>
    <lineage>
        <taxon>Bacteria</taxon>
        <taxon>Pseudomonadati</taxon>
        <taxon>Pseudomonadota</taxon>
        <taxon>Alphaproteobacteria</taxon>
        <taxon>Hyphomicrobiales</taxon>
        <taxon>Methylobacteriaceae</taxon>
        <taxon>Methylobacterium</taxon>
    </lineage>
</organism>
<dbReference type="PANTHER" id="PTHR43155">
    <property type="entry name" value="CYCLIC DI-GMP PHOSPHODIESTERASE PA4108-RELATED"/>
    <property type="match status" value="1"/>
</dbReference>
<evidence type="ECO:0000313" key="4">
    <source>
        <dbReference type="EMBL" id="VUF13615.1"/>
    </source>
</evidence>
<dbReference type="RefSeq" id="WP_144765807.1">
    <property type="nucleotide sequence ID" value="NZ_BPQI01000029.1"/>
</dbReference>
<feature type="domain" description="HD" evidence="1">
    <location>
        <begin position="190"/>
        <end position="306"/>
    </location>
</feature>
<evidence type="ECO:0000313" key="5">
    <source>
        <dbReference type="Proteomes" id="UP000401717"/>
    </source>
</evidence>
<dbReference type="OrthoDB" id="9802066at2"/>
<dbReference type="Pfam" id="PF13487">
    <property type="entry name" value="HD_5"/>
    <property type="match status" value="1"/>
</dbReference>
<evidence type="ECO:0000259" key="2">
    <source>
        <dbReference type="PROSITE" id="PS51832"/>
    </source>
</evidence>
<dbReference type="Proteomes" id="UP001055303">
    <property type="component" value="Unassembled WGS sequence"/>
</dbReference>
<dbReference type="PANTHER" id="PTHR43155:SF2">
    <property type="entry name" value="CYCLIC DI-GMP PHOSPHODIESTERASE PA4108"/>
    <property type="match status" value="1"/>
</dbReference>
<dbReference type="AlphaFoldDB" id="A0A564FZN1"/>
<accession>A0A564FZN1</accession>
<reference evidence="4 5" key="1">
    <citation type="submission" date="2019-06" db="EMBL/GenBank/DDBJ databases">
        <authorList>
            <person name="Rodrigo-Torres L."/>
            <person name="Arahal R. D."/>
            <person name="Lucena T."/>
        </authorList>
    </citation>
    <scope>NUCLEOTIDE SEQUENCE [LARGE SCALE GENOMIC DNA]</scope>
    <source>
        <strain evidence="4 5">SW08-7</strain>
    </source>
</reference>
<dbReference type="CDD" id="cd00077">
    <property type="entry name" value="HDc"/>
    <property type="match status" value="1"/>
</dbReference>
<reference evidence="3" key="2">
    <citation type="journal article" date="2021" name="Front. Microbiol.">
        <title>Comprehensive Comparative Genomics and Phenotyping of Methylobacterium Species.</title>
        <authorList>
            <person name="Alessa O."/>
            <person name="Ogura Y."/>
            <person name="Fujitani Y."/>
            <person name="Takami H."/>
            <person name="Hayashi T."/>
            <person name="Sahin N."/>
            <person name="Tani A."/>
        </authorList>
    </citation>
    <scope>NUCLEOTIDE SEQUENCE</scope>
    <source>
        <strain evidence="3">DSM 22415</strain>
    </source>
</reference>
<evidence type="ECO:0000313" key="6">
    <source>
        <dbReference type="Proteomes" id="UP001055303"/>
    </source>
</evidence>
<feature type="domain" description="HD-GYP" evidence="2">
    <location>
        <begin position="168"/>
        <end position="355"/>
    </location>
</feature>
<keyword evidence="4" id="KW-0378">Hydrolase</keyword>
<evidence type="ECO:0000313" key="3">
    <source>
        <dbReference type="EMBL" id="GJD55433.1"/>
    </source>
</evidence>
<dbReference type="PROSITE" id="PS51832">
    <property type="entry name" value="HD_GYP"/>
    <property type="match status" value="1"/>
</dbReference>
<protein>
    <submittedName>
        <fullName evidence="4">3'3'-cGAMP-specific phosphodiesterase 2</fullName>
        <ecNumber evidence="4">3.1.4.-</ecNumber>
    </submittedName>
</protein>
<dbReference type="GO" id="GO:0008081">
    <property type="term" value="F:phosphoric diester hydrolase activity"/>
    <property type="evidence" value="ECO:0007669"/>
    <property type="project" value="UniProtKB-ARBA"/>
</dbReference>
<evidence type="ECO:0000259" key="1">
    <source>
        <dbReference type="PROSITE" id="PS51831"/>
    </source>
</evidence>
<reference evidence="3" key="3">
    <citation type="submission" date="2021-08" db="EMBL/GenBank/DDBJ databases">
        <authorList>
            <person name="Tani A."/>
            <person name="Ola A."/>
            <person name="Ogura Y."/>
            <person name="Katsura K."/>
            <person name="Hayashi T."/>
        </authorList>
    </citation>
    <scope>NUCLEOTIDE SEQUENCE</scope>
    <source>
        <strain evidence="3">DSM 22415</strain>
    </source>
</reference>
<dbReference type="InterPro" id="IPR003607">
    <property type="entry name" value="HD/PDEase_dom"/>
</dbReference>
<dbReference type="SUPFAM" id="SSF109604">
    <property type="entry name" value="HD-domain/PDEase-like"/>
    <property type="match status" value="1"/>
</dbReference>
<proteinExistence type="predicted"/>
<gene>
    <name evidence="3" type="ORF">IFDJLNFL_1318</name>
    <name evidence="4" type="ORF">MTDSW087_03322</name>
</gene>
<dbReference type="SMART" id="SM00471">
    <property type="entry name" value="HDc"/>
    <property type="match status" value="1"/>
</dbReference>
<dbReference type="NCBIfam" id="TIGR00277">
    <property type="entry name" value="HDIG"/>
    <property type="match status" value="1"/>
</dbReference>
<dbReference type="Proteomes" id="UP000401717">
    <property type="component" value="Unassembled WGS sequence"/>
</dbReference>
<dbReference type="PROSITE" id="PS51831">
    <property type="entry name" value="HD"/>
    <property type="match status" value="1"/>
</dbReference>
<sequence length="355" mass="37608">MPLGARIEDDPFVLLLSDRPSERSALARAIGHVITCLTAEIGEALPGGEDARLAVIDLDAAGLATASSILDQGPWRSVPRLVLARSGSRPVRLPAASRVLPAAAPRETVLAGIFAMIEAATRDVRARGRKLHEQGAAATSIVADLFDSAALGARIDPAAIEQGTEIVLAAVSEAGIRTWLDIVWRHDAGVYQHTLSVAGYAAAFGAVLGLNGPDQGRLARAALLHDIGKSRIPAEILNKPGRLSPEEWRLMCRHPVIGADLLAAQGDIEPAVIAVVRHHHERIDGMGYPDRLAGPAISDLTRLTAICDVFSALTERRAYRKPLAPREALAAMEAERGHLDPALLRAFAPVAEQGA</sequence>
<dbReference type="InterPro" id="IPR006674">
    <property type="entry name" value="HD_domain"/>
</dbReference>
<dbReference type="InterPro" id="IPR037522">
    <property type="entry name" value="HD_GYP_dom"/>
</dbReference>
<name>A0A564FZN1_9HYPH</name>